<organism evidence="2">
    <name type="scientific">Selaginella moellendorffii</name>
    <name type="common">Spikemoss</name>
    <dbReference type="NCBI Taxonomy" id="88036"/>
    <lineage>
        <taxon>Eukaryota</taxon>
        <taxon>Viridiplantae</taxon>
        <taxon>Streptophyta</taxon>
        <taxon>Embryophyta</taxon>
        <taxon>Tracheophyta</taxon>
        <taxon>Lycopodiopsida</taxon>
        <taxon>Selaginellales</taxon>
        <taxon>Selaginellaceae</taxon>
        <taxon>Selaginella</taxon>
    </lineage>
</organism>
<name>D8RHI4_SELML</name>
<protein>
    <submittedName>
        <fullName evidence="1">Uncharacterized protein</fullName>
    </submittedName>
</protein>
<dbReference type="KEGG" id="smo:SELMODRAFT_410948"/>
<proteinExistence type="predicted"/>
<dbReference type="AlphaFoldDB" id="D8RHI4"/>
<sequence length="226" mass="24313">MPGLEPLGGTGLYRVSLEVLRVAGQCRASLCSTARRWAVPHVTVQYRASLAVQHIAGRCWAHVSSTGQHGAALGSTQRLWAARGGPEQRAVVLGAVEHCWAALVVLLGSGWPGRGADGLGHDEPQSWRFGRRVLAQVLTVAVAGGRPWHSWLAGWRSSRGSCWCSQAAGCCDGWRCLRQRLLLLEQLAVVAWAVACSRRSGHAPVASSTIAKNQVLGLRNFWQLKG</sequence>
<dbReference type="Proteomes" id="UP000001514">
    <property type="component" value="Unassembled WGS sequence"/>
</dbReference>
<dbReference type="InParanoid" id="D8RHI4"/>
<accession>D8RHI4</accession>
<dbReference type="EMBL" id="GL377579">
    <property type="protein sequence ID" value="EFJ28536.1"/>
    <property type="molecule type" value="Genomic_DNA"/>
</dbReference>
<evidence type="ECO:0000313" key="1">
    <source>
        <dbReference type="EMBL" id="EFJ28536.1"/>
    </source>
</evidence>
<evidence type="ECO:0000313" key="2">
    <source>
        <dbReference type="Proteomes" id="UP000001514"/>
    </source>
</evidence>
<keyword evidence="2" id="KW-1185">Reference proteome</keyword>
<dbReference type="Gramene" id="EFJ28536">
    <property type="protein sequence ID" value="EFJ28536"/>
    <property type="gene ID" value="SELMODRAFT_410948"/>
</dbReference>
<gene>
    <name evidence="1" type="ORF">SELMODRAFT_410948</name>
</gene>
<dbReference type="HOGENOM" id="CLU_1226591_0_0_1"/>
<reference evidence="1 2" key="1">
    <citation type="journal article" date="2011" name="Science">
        <title>The Selaginella genome identifies genetic changes associated with the evolution of vascular plants.</title>
        <authorList>
            <person name="Banks J.A."/>
            <person name="Nishiyama T."/>
            <person name="Hasebe M."/>
            <person name="Bowman J.L."/>
            <person name="Gribskov M."/>
            <person name="dePamphilis C."/>
            <person name="Albert V.A."/>
            <person name="Aono N."/>
            <person name="Aoyama T."/>
            <person name="Ambrose B.A."/>
            <person name="Ashton N.W."/>
            <person name="Axtell M.J."/>
            <person name="Barker E."/>
            <person name="Barker M.S."/>
            <person name="Bennetzen J.L."/>
            <person name="Bonawitz N.D."/>
            <person name="Chapple C."/>
            <person name="Cheng C."/>
            <person name="Correa L.G."/>
            <person name="Dacre M."/>
            <person name="DeBarry J."/>
            <person name="Dreyer I."/>
            <person name="Elias M."/>
            <person name="Engstrom E.M."/>
            <person name="Estelle M."/>
            <person name="Feng L."/>
            <person name="Finet C."/>
            <person name="Floyd S.K."/>
            <person name="Frommer W.B."/>
            <person name="Fujita T."/>
            <person name="Gramzow L."/>
            <person name="Gutensohn M."/>
            <person name="Harholt J."/>
            <person name="Hattori M."/>
            <person name="Heyl A."/>
            <person name="Hirai T."/>
            <person name="Hiwatashi Y."/>
            <person name="Ishikawa M."/>
            <person name="Iwata M."/>
            <person name="Karol K.G."/>
            <person name="Koehler B."/>
            <person name="Kolukisaoglu U."/>
            <person name="Kubo M."/>
            <person name="Kurata T."/>
            <person name="Lalonde S."/>
            <person name="Li K."/>
            <person name="Li Y."/>
            <person name="Litt A."/>
            <person name="Lyons E."/>
            <person name="Manning G."/>
            <person name="Maruyama T."/>
            <person name="Michael T.P."/>
            <person name="Mikami K."/>
            <person name="Miyazaki S."/>
            <person name="Morinaga S."/>
            <person name="Murata T."/>
            <person name="Mueller-Roeber B."/>
            <person name="Nelson D.R."/>
            <person name="Obara M."/>
            <person name="Oguri Y."/>
            <person name="Olmstead R.G."/>
            <person name="Onodera N."/>
            <person name="Petersen B.L."/>
            <person name="Pils B."/>
            <person name="Prigge M."/>
            <person name="Rensing S.A."/>
            <person name="Riano-Pachon D.M."/>
            <person name="Roberts A.W."/>
            <person name="Sato Y."/>
            <person name="Scheller H.V."/>
            <person name="Schulz B."/>
            <person name="Schulz C."/>
            <person name="Shakirov E.V."/>
            <person name="Shibagaki N."/>
            <person name="Shinohara N."/>
            <person name="Shippen D.E."/>
            <person name="Soerensen I."/>
            <person name="Sotooka R."/>
            <person name="Sugimoto N."/>
            <person name="Sugita M."/>
            <person name="Sumikawa N."/>
            <person name="Tanurdzic M."/>
            <person name="Theissen G."/>
            <person name="Ulvskov P."/>
            <person name="Wakazuki S."/>
            <person name="Weng J.K."/>
            <person name="Willats W.W."/>
            <person name="Wipf D."/>
            <person name="Wolf P.G."/>
            <person name="Yang L."/>
            <person name="Zimmer A.D."/>
            <person name="Zhu Q."/>
            <person name="Mitros T."/>
            <person name="Hellsten U."/>
            <person name="Loque D."/>
            <person name="Otillar R."/>
            <person name="Salamov A."/>
            <person name="Schmutz J."/>
            <person name="Shapiro H."/>
            <person name="Lindquist E."/>
            <person name="Lucas S."/>
            <person name="Rokhsar D."/>
            <person name="Grigoriev I.V."/>
        </authorList>
    </citation>
    <scope>NUCLEOTIDE SEQUENCE [LARGE SCALE GENOMIC DNA]</scope>
</reference>